<feature type="domain" description="RNB" evidence="1">
    <location>
        <begin position="37"/>
        <end position="98"/>
    </location>
</feature>
<dbReference type="GO" id="GO:0000175">
    <property type="term" value="F:3'-5'-RNA exonuclease activity"/>
    <property type="evidence" value="ECO:0007669"/>
    <property type="project" value="TreeGrafter"/>
</dbReference>
<comment type="caution">
    <text evidence="2">The sequence shown here is derived from an EMBL/GenBank/DDBJ whole genome shotgun (WGS) entry which is preliminary data.</text>
</comment>
<dbReference type="EMBL" id="JABBWG010000007">
    <property type="protein sequence ID" value="KAG1820937.1"/>
    <property type="molecule type" value="Genomic_DNA"/>
</dbReference>
<dbReference type="OrthoDB" id="372421at2759"/>
<name>A0A9P7EGU4_9AGAM</name>
<keyword evidence="3" id="KW-1185">Reference proteome</keyword>
<dbReference type="AlphaFoldDB" id="A0A9P7EGU4"/>
<reference evidence="2" key="1">
    <citation type="journal article" date="2020" name="New Phytol.">
        <title>Comparative genomics reveals dynamic genome evolution in host specialist ectomycorrhizal fungi.</title>
        <authorList>
            <person name="Lofgren L.A."/>
            <person name="Nguyen N.H."/>
            <person name="Vilgalys R."/>
            <person name="Ruytinx J."/>
            <person name="Liao H.L."/>
            <person name="Branco S."/>
            <person name="Kuo A."/>
            <person name="LaButti K."/>
            <person name="Lipzen A."/>
            <person name="Andreopoulos W."/>
            <person name="Pangilinan J."/>
            <person name="Riley R."/>
            <person name="Hundley H."/>
            <person name="Na H."/>
            <person name="Barry K."/>
            <person name="Grigoriev I.V."/>
            <person name="Stajich J.E."/>
            <person name="Kennedy P.G."/>
        </authorList>
    </citation>
    <scope>NUCLEOTIDE SEQUENCE</scope>
    <source>
        <strain evidence="2">MN1</strain>
    </source>
</reference>
<dbReference type="RefSeq" id="XP_041196004.1">
    <property type="nucleotide sequence ID" value="XM_041332598.1"/>
</dbReference>
<protein>
    <recommendedName>
        <fullName evidence="1">RNB domain-containing protein</fullName>
    </recommendedName>
</protein>
<evidence type="ECO:0000259" key="1">
    <source>
        <dbReference type="Pfam" id="PF00773"/>
    </source>
</evidence>
<proteinExistence type="predicted"/>
<dbReference type="Pfam" id="PF00773">
    <property type="entry name" value="RNB"/>
    <property type="match status" value="1"/>
</dbReference>
<evidence type="ECO:0000313" key="3">
    <source>
        <dbReference type="Proteomes" id="UP000807769"/>
    </source>
</evidence>
<accession>A0A9P7EGU4</accession>
<dbReference type="InterPro" id="IPR001900">
    <property type="entry name" value="RNase_II/R"/>
</dbReference>
<dbReference type="GO" id="GO:0003723">
    <property type="term" value="F:RNA binding"/>
    <property type="evidence" value="ECO:0007669"/>
    <property type="project" value="InterPro"/>
</dbReference>
<dbReference type="InterPro" id="IPR050180">
    <property type="entry name" value="RNR_Ribonuclease"/>
</dbReference>
<dbReference type="GO" id="GO:0006402">
    <property type="term" value="P:mRNA catabolic process"/>
    <property type="evidence" value="ECO:0007669"/>
    <property type="project" value="TreeGrafter"/>
</dbReference>
<dbReference type="PANTHER" id="PTHR23355:SF9">
    <property type="entry name" value="DIS3-LIKE EXONUCLEASE 2"/>
    <property type="match status" value="1"/>
</dbReference>
<dbReference type="InterPro" id="IPR012340">
    <property type="entry name" value="NA-bd_OB-fold"/>
</dbReference>
<organism evidence="2 3">
    <name type="scientific">Suillus subaureus</name>
    <dbReference type="NCBI Taxonomy" id="48587"/>
    <lineage>
        <taxon>Eukaryota</taxon>
        <taxon>Fungi</taxon>
        <taxon>Dikarya</taxon>
        <taxon>Basidiomycota</taxon>
        <taxon>Agaricomycotina</taxon>
        <taxon>Agaricomycetes</taxon>
        <taxon>Agaricomycetidae</taxon>
        <taxon>Boletales</taxon>
        <taxon>Suillineae</taxon>
        <taxon>Suillaceae</taxon>
        <taxon>Suillus</taxon>
    </lineage>
</organism>
<dbReference type="SUPFAM" id="SSF50249">
    <property type="entry name" value="Nucleic acid-binding proteins"/>
    <property type="match status" value="1"/>
</dbReference>
<dbReference type="GeneID" id="64626615"/>
<gene>
    <name evidence="2" type="ORF">BJ212DRAFT_1297415</name>
</gene>
<dbReference type="PANTHER" id="PTHR23355">
    <property type="entry name" value="RIBONUCLEASE"/>
    <property type="match status" value="1"/>
</dbReference>
<sequence>MLFEHGFTKQQQKPKSHKAWPVLDSRQGKVVGAENKNHTFPMLPPTISEEVCSLNLGVEHLAFSAVFTMTKECKVINKWLGKTVIKSSMKLSCTDAQKCPLYCWDPVKEVRHSYST</sequence>
<dbReference type="GO" id="GO:0000932">
    <property type="term" value="C:P-body"/>
    <property type="evidence" value="ECO:0007669"/>
    <property type="project" value="TreeGrafter"/>
</dbReference>
<evidence type="ECO:0000313" key="2">
    <source>
        <dbReference type="EMBL" id="KAG1820937.1"/>
    </source>
</evidence>
<dbReference type="Proteomes" id="UP000807769">
    <property type="component" value="Unassembled WGS sequence"/>
</dbReference>